<keyword evidence="2" id="KW-0677">Repeat</keyword>
<comment type="similarity">
    <text evidence="1">Belongs to the annexin family.</text>
</comment>
<keyword evidence="6" id="KW-1185">Reference proteome</keyword>
<feature type="compositionally biased region" description="Low complexity" evidence="3">
    <location>
        <begin position="1569"/>
        <end position="1584"/>
    </location>
</feature>
<evidence type="ECO:0000313" key="5">
    <source>
        <dbReference type="EMBL" id="GIJ43704.1"/>
    </source>
</evidence>
<comment type="caution">
    <text evidence="5">The sequence shown here is derived from an EMBL/GenBank/DDBJ whole genome shotgun (WGS) entry which is preliminary data.</text>
</comment>
<feature type="region of interest" description="Disordered" evidence="3">
    <location>
        <begin position="1534"/>
        <end position="1584"/>
    </location>
</feature>
<feature type="compositionally biased region" description="Low complexity" evidence="3">
    <location>
        <begin position="255"/>
        <end position="264"/>
    </location>
</feature>
<dbReference type="InterPro" id="IPR001464">
    <property type="entry name" value="Annexin"/>
</dbReference>
<dbReference type="PRINTS" id="PR00196">
    <property type="entry name" value="ANNEXIN"/>
</dbReference>
<dbReference type="PANTHER" id="PTHR10502">
    <property type="entry name" value="ANNEXIN"/>
    <property type="match status" value="1"/>
</dbReference>
<dbReference type="InterPro" id="IPR029102">
    <property type="entry name" value="Ntox4"/>
</dbReference>
<dbReference type="InterPro" id="IPR037104">
    <property type="entry name" value="Annexin_sf"/>
</dbReference>
<feature type="region of interest" description="Disordered" evidence="3">
    <location>
        <begin position="1596"/>
        <end position="1621"/>
    </location>
</feature>
<name>A0A8J4DMT2_9ACTN</name>
<dbReference type="PROSITE" id="PS00223">
    <property type="entry name" value="ANNEXIN_1"/>
    <property type="match status" value="1"/>
</dbReference>
<feature type="compositionally biased region" description="Gly residues" evidence="3">
    <location>
        <begin position="1847"/>
        <end position="1894"/>
    </location>
</feature>
<dbReference type="GO" id="GO:0012506">
    <property type="term" value="C:vesicle membrane"/>
    <property type="evidence" value="ECO:0007669"/>
    <property type="project" value="TreeGrafter"/>
</dbReference>
<dbReference type="PROSITE" id="PS51897">
    <property type="entry name" value="ANNEXIN_2"/>
    <property type="match status" value="2"/>
</dbReference>
<dbReference type="RefSeq" id="WP_203897261.1">
    <property type="nucleotide sequence ID" value="NZ_BOPF01000002.1"/>
</dbReference>
<dbReference type="InterPro" id="IPR018252">
    <property type="entry name" value="Annexin_repeat_CS"/>
</dbReference>
<protein>
    <recommendedName>
        <fullName evidence="4">Bacterial toxin 4 domain-containing protein</fullName>
    </recommendedName>
</protein>
<reference evidence="5" key="1">
    <citation type="submission" date="2021-01" db="EMBL/GenBank/DDBJ databases">
        <title>Whole genome shotgun sequence of Virgisporangium aliadipatigenens NBRC 105644.</title>
        <authorList>
            <person name="Komaki H."/>
            <person name="Tamura T."/>
        </authorList>
    </citation>
    <scope>NUCLEOTIDE SEQUENCE</scope>
    <source>
        <strain evidence="5">NBRC 105644</strain>
    </source>
</reference>
<dbReference type="GO" id="GO:0005886">
    <property type="term" value="C:plasma membrane"/>
    <property type="evidence" value="ECO:0007669"/>
    <property type="project" value="TreeGrafter"/>
</dbReference>
<feature type="region of interest" description="Disordered" evidence="3">
    <location>
        <begin position="367"/>
        <end position="404"/>
    </location>
</feature>
<dbReference type="EMBL" id="BOPF01000002">
    <property type="protein sequence ID" value="GIJ43704.1"/>
    <property type="molecule type" value="Genomic_DNA"/>
</dbReference>
<dbReference type="PANTHER" id="PTHR10502:SF102">
    <property type="entry name" value="ANNEXIN B11"/>
    <property type="match status" value="1"/>
</dbReference>
<dbReference type="GO" id="GO:0005737">
    <property type="term" value="C:cytoplasm"/>
    <property type="evidence" value="ECO:0007669"/>
    <property type="project" value="TreeGrafter"/>
</dbReference>
<evidence type="ECO:0000256" key="3">
    <source>
        <dbReference type="SAM" id="MobiDB-lite"/>
    </source>
</evidence>
<dbReference type="SMART" id="SM00335">
    <property type="entry name" value="ANX"/>
    <property type="match status" value="3"/>
</dbReference>
<dbReference type="Pfam" id="PF00191">
    <property type="entry name" value="Annexin"/>
    <property type="match status" value="3"/>
</dbReference>
<feature type="region of interest" description="Disordered" evidence="3">
    <location>
        <begin position="67"/>
        <end position="346"/>
    </location>
</feature>
<dbReference type="Pfam" id="PF15541">
    <property type="entry name" value="Ntox4"/>
    <property type="match status" value="1"/>
</dbReference>
<proteinExistence type="inferred from homology"/>
<feature type="domain" description="Bacterial toxin 4" evidence="4">
    <location>
        <begin position="1942"/>
        <end position="2006"/>
    </location>
</feature>
<gene>
    <name evidence="5" type="ORF">Val02_05900</name>
</gene>
<dbReference type="Proteomes" id="UP000619260">
    <property type="component" value="Unassembled WGS sequence"/>
</dbReference>
<evidence type="ECO:0000256" key="2">
    <source>
        <dbReference type="ARBA" id="ARBA00022737"/>
    </source>
</evidence>
<feature type="region of interest" description="Disordered" evidence="3">
    <location>
        <begin position="1"/>
        <end position="50"/>
    </location>
</feature>
<dbReference type="GO" id="GO:0005544">
    <property type="term" value="F:calcium-dependent phospholipid binding"/>
    <property type="evidence" value="ECO:0007669"/>
    <property type="project" value="InterPro"/>
</dbReference>
<evidence type="ECO:0000259" key="4">
    <source>
        <dbReference type="Pfam" id="PF15541"/>
    </source>
</evidence>
<organism evidence="5 6">
    <name type="scientific">Virgisporangium aliadipatigenens</name>
    <dbReference type="NCBI Taxonomy" id="741659"/>
    <lineage>
        <taxon>Bacteria</taxon>
        <taxon>Bacillati</taxon>
        <taxon>Actinomycetota</taxon>
        <taxon>Actinomycetes</taxon>
        <taxon>Micromonosporales</taxon>
        <taxon>Micromonosporaceae</taxon>
        <taxon>Virgisporangium</taxon>
    </lineage>
</organism>
<feature type="compositionally biased region" description="Low complexity" evidence="3">
    <location>
        <begin position="1829"/>
        <end position="1846"/>
    </location>
</feature>
<feature type="compositionally biased region" description="Gly residues" evidence="3">
    <location>
        <begin position="329"/>
        <end position="339"/>
    </location>
</feature>
<accession>A0A8J4DMT2</accession>
<dbReference type="SUPFAM" id="SSF47874">
    <property type="entry name" value="Annexin"/>
    <property type="match status" value="2"/>
</dbReference>
<dbReference type="GO" id="GO:0005509">
    <property type="term" value="F:calcium ion binding"/>
    <property type="evidence" value="ECO:0007669"/>
    <property type="project" value="InterPro"/>
</dbReference>
<sequence length="2079" mass="209474">MSGERSRAAVEPLSAEPDTAAPSAQPTGDRAVPGGVAQAFRSGEGGAPAVSAMDPATLLWLQQNGGNGSVAALLDPASASAGQTSSAEPADAEPLSSEPADAGPVSTAPVSFGPVSGGPVDAGPVSTGPGDAGPISSEPVGTGPVDLSSVGGEPVSTALTGPDPSGATSPGQVQPPPSGAASGVPQNPDAPPLTSSRTTDLPAADLLAGPTAGPVATDADQAGPDPLGRWQGAVAGATDSIPPPDLSAVAAGPGQLADQAAQIDQARRAQKPDFGSEATARVPAPPGEPPREQKLDTSAADAAVKAVERSGTVRLSDQTLPAMRPMPSFGGGGGGGGAPVGLTAPGMPAPASAPAVGNVPADARADQVSGKVADVTAPTAGTASGEPITLKDSGAASLQPPPPAQVEAIGDVLARIRGDVPRYAQDFTRAAAARLDPSGSVAALADKATALAATQEADIAAELDGVAAAAGITAEQLAAKVAEQQAQASQQAATAAADLSTASSAAQAGVSARGDEESKEIAGAKAAADDYVTRRELAADGTPDPAVIDGLRDRYLGTVESTAAAAVAALRAAGENRAAELTRAGDGQKAQYRQQAQAEAARLRTGATDPEAGKIAGRPALNWGDEQAAEVDATVARLSTQARQEVTALQDAVTGVLETSRNQIRDWAASKQGRQRSWWERLLDSFKDWAADSRADTKAWEAQRNAQTRDAVTADFDLLVRMRDQLAAGNTAAVTAELSRLTAEQRAVVAAFLQSGGQDPVGAVATGLITRLKQRRVPELTQELEKQAIADLAWEDLNALGRAQDPAFDAGVLVRDVRGSVKGVGTDEGRLFKALAGRTPIQIAALRKAYQAVYDRDMDDDIDSDVSGSEQERADALLSGDPVIAAVATLNDAMSGAGTDEATIMQTLRGKTPAERDAIVAAYKEKYGVDLTERLAGDLSGNELDQANALLSGDTARADAIALNEAMSGLGTDEAAIHGVYGQIREEVEAEARAKGMSTAEIAAEVRRRTAAIGQQYGAAYGASLDADLADDLSGGELNLAKAEHAHDLTAMDAAKIQIEHESGYTSDDAVNAVLRNQHARAKTEVLRDLEVRFNEDPANAQLSPAERAAKLEKLRADAEAQIGTRAKENMAALEARYDADNPMWGPGGFQAVIELEMSGHSYDEARDLISSGGKLTDAQELKYAIFGAGTNEDTIRKTLMGKSKKEIEDLARQYKELTGNDLRDDLGGDLKGRDWADVDLMLNGTKTPEEMLAYQKARTEWELDDGVGVLGDLFDNEEARVLSATTGESERAYAEYARLKEAYGEDDPRTQAAKARFERWTGYGDKDVEEHRAAVDSVTDTMATVAAIGAGIAVTVLSGGAAAPVIAGLAGALGTSTVVATGLVAAVAATAAGITARQLGKGAAYDAEGIAQDLAQGTAEALIAAATAGTGAKLLEALMKSPAFAAMKEAAESGTLAKLAKAGLENGLESALSGVPSGAAGAILSEGTWQSGDPLGAILSASGSSAAMGGLTGTVSGVVGEAIVGAIRRPAADVGTVPTDSGHAPTDTGHAPTEAGHVPTEAGPVPTDPASVPADSGPAPADAVPVPADPAIVPADPAAVPADPTAPATSGPTTAPAGPTGPAAGIKEDPGAFLERGYFSVTEQPGYVVRAGPPGAYSDHVFYNLDEALAYAQALAQTGEAAIRESSALPLNWPGGHAGNPVDAIRVFELPAGTPTVQGVVGPQAENAPGMAGKTYEGGGPQVVIPKAVRLGPPVGEFPVVNPPAATPAATPVPAAVTPASPVDATAGPVAPVETTAAPVDATAGPVTPADTTAALVTPVDATAAPVSTESTTAGPTPAEPAATASGGGSGGGGPTHTGGGPGPTSGGGQGGGGQSGGGQGGGQGGGRQGQPGAGRPVAFVGDDNAVTVRVSGEIGDAIPRADAPGYEKYTDPGSAVGLPDYQRAHMYGPGFGDEVADGIMLAHTEVNQMLQNHGIERAIRLLHRIAKAEGGAVLVDVAVTSHPRVAGQPVLLRSAGYRVSLRLPDGRVVVAFEADIGDIGLPGTRSAVNPPISVTLRDIGSDRPEVADELAELLERD</sequence>
<evidence type="ECO:0000313" key="6">
    <source>
        <dbReference type="Proteomes" id="UP000619260"/>
    </source>
</evidence>
<dbReference type="GO" id="GO:0001786">
    <property type="term" value="F:phosphatidylserine binding"/>
    <property type="evidence" value="ECO:0007669"/>
    <property type="project" value="TreeGrafter"/>
</dbReference>
<dbReference type="InterPro" id="IPR018502">
    <property type="entry name" value="Annexin_repeat"/>
</dbReference>
<dbReference type="Gene3D" id="1.10.220.10">
    <property type="entry name" value="Annexin"/>
    <property type="match status" value="4"/>
</dbReference>
<feature type="region of interest" description="Disordered" evidence="3">
    <location>
        <begin position="1826"/>
        <end position="1901"/>
    </location>
</feature>
<evidence type="ECO:0000256" key="1">
    <source>
        <dbReference type="ARBA" id="ARBA00007831"/>
    </source>
</evidence>